<dbReference type="eggNOG" id="ENOG502ZUGV">
    <property type="taxonomic scope" value="Bacteria"/>
</dbReference>
<proteinExistence type="predicted"/>
<dbReference type="HOGENOM" id="CLU_2192362_0_0_9"/>
<name>K0B396_GOTA9</name>
<organism evidence="2 3">
    <name type="scientific">Gottschalkia acidurici (strain ATCC 7906 / DSM 604 / BCRC 14475 / CIP 104303 / KCTC 5404 / NCIMB 10678 / 9a)</name>
    <name type="common">Clostridium acidurici</name>
    <dbReference type="NCBI Taxonomy" id="1128398"/>
    <lineage>
        <taxon>Bacteria</taxon>
        <taxon>Bacillati</taxon>
        <taxon>Bacillota</taxon>
        <taxon>Tissierellia</taxon>
        <taxon>Tissierellales</taxon>
        <taxon>Gottschalkiaceae</taxon>
        <taxon>Gottschalkia</taxon>
    </lineage>
</organism>
<dbReference type="RefSeq" id="WP_014969028.1">
    <property type="nucleotide sequence ID" value="NC_018664.1"/>
</dbReference>
<sequence>MKIKELLEENNDNSDNKCPKSTIASSFFSMPPKQFALLSSLLGILLVDNLNIEQQNSIGNFIVNIGQSILTAAAQGESIKSNNEKNDKIRKQIEELKKELCELEKELN</sequence>
<evidence type="ECO:0000313" key="2">
    <source>
        <dbReference type="EMBL" id="AFS79894.1"/>
    </source>
</evidence>
<protein>
    <submittedName>
        <fullName evidence="2">Uncharacterized protein</fullName>
    </submittedName>
</protein>
<dbReference type="AlphaFoldDB" id="K0B396"/>
<dbReference type="KEGG" id="cad:Curi_c29280"/>
<accession>K0B396</accession>
<evidence type="ECO:0000313" key="3">
    <source>
        <dbReference type="Proteomes" id="UP000006094"/>
    </source>
</evidence>
<dbReference type="EMBL" id="CP003326">
    <property type="protein sequence ID" value="AFS79894.1"/>
    <property type="molecule type" value="Genomic_DNA"/>
</dbReference>
<gene>
    <name evidence="2" type="ordered locus">Curi_c29280</name>
</gene>
<dbReference type="Proteomes" id="UP000006094">
    <property type="component" value="Chromosome"/>
</dbReference>
<keyword evidence="3" id="KW-1185">Reference proteome</keyword>
<evidence type="ECO:0000256" key="1">
    <source>
        <dbReference type="SAM" id="Coils"/>
    </source>
</evidence>
<reference evidence="2 3" key="1">
    <citation type="journal article" date="2012" name="PLoS ONE">
        <title>The purine-utilizing bacterium Clostridium acidurici 9a: a genome-guided metabolic reconsideration.</title>
        <authorList>
            <person name="Hartwich K."/>
            <person name="Poehlein A."/>
            <person name="Daniel R."/>
        </authorList>
    </citation>
    <scope>NUCLEOTIDE SEQUENCE [LARGE SCALE GENOMIC DNA]</scope>
    <source>
        <strain evidence="3">ATCC 7906 / DSM 604 / BCRC 14475 / CIP 104303 / KCTC 5404 / NCIMB 10678 / 9a</strain>
    </source>
</reference>
<dbReference type="OrthoDB" id="2084441at2"/>
<keyword evidence="1" id="KW-0175">Coiled coil</keyword>
<feature type="coiled-coil region" evidence="1">
    <location>
        <begin position="79"/>
        <end position="106"/>
    </location>
</feature>